<organism evidence="4 5">
    <name type="scientific">Arachis hypogaea</name>
    <name type="common">Peanut</name>
    <dbReference type="NCBI Taxonomy" id="3818"/>
    <lineage>
        <taxon>Eukaryota</taxon>
        <taxon>Viridiplantae</taxon>
        <taxon>Streptophyta</taxon>
        <taxon>Embryophyta</taxon>
        <taxon>Tracheophyta</taxon>
        <taxon>Spermatophyta</taxon>
        <taxon>Magnoliopsida</taxon>
        <taxon>eudicotyledons</taxon>
        <taxon>Gunneridae</taxon>
        <taxon>Pentapetalae</taxon>
        <taxon>rosids</taxon>
        <taxon>fabids</taxon>
        <taxon>Fabales</taxon>
        <taxon>Fabaceae</taxon>
        <taxon>Papilionoideae</taxon>
        <taxon>50 kb inversion clade</taxon>
        <taxon>dalbergioids sensu lato</taxon>
        <taxon>Dalbergieae</taxon>
        <taxon>Pterocarpus clade</taxon>
        <taxon>Arachis</taxon>
    </lineage>
</organism>
<keyword evidence="5" id="KW-1185">Reference proteome</keyword>
<dbReference type="PANTHER" id="PTHR13068">
    <property type="entry name" value="CGI-12 PROTEIN-RELATED"/>
    <property type="match status" value="1"/>
</dbReference>
<keyword evidence="2" id="KW-0806">Transcription termination</keyword>
<dbReference type="Pfam" id="PF02536">
    <property type="entry name" value="mTERF"/>
    <property type="match status" value="2"/>
</dbReference>
<keyword evidence="2" id="KW-0804">Transcription</keyword>
<dbReference type="STRING" id="3818.A0A445DIF9"/>
<dbReference type="FunFam" id="1.25.70.10:FF:000001">
    <property type="entry name" value="Mitochondrial transcription termination factor-like"/>
    <property type="match status" value="1"/>
</dbReference>
<comment type="similarity">
    <text evidence="1">Belongs to the mTERF family.</text>
</comment>
<dbReference type="GO" id="GO:0006353">
    <property type="term" value="P:DNA-templated transcription termination"/>
    <property type="evidence" value="ECO:0007669"/>
    <property type="project" value="UniProtKB-KW"/>
</dbReference>
<evidence type="ECO:0000256" key="2">
    <source>
        <dbReference type="ARBA" id="ARBA00022472"/>
    </source>
</evidence>
<gene>
    <name evidence="4" type="ORF">Ahy_A04g020759</name>
</gene>
<keyword evidence="2" id="KW-0805">Transcription regulation</keyword>
<dbReference type="GO" id="GO:0003676">
    <property type="term" value="F:nucleic acid binding"/>
    <property type="evidence" value="ECO:0007669"/>
    <property type="project" value="InterPro"/>
</dbReference>
<dbReference type="PANTHER" id="PTHR13068:SF172">
    <property type="entry name" value="TRANSCRIPTION TERMINATION FACTOR FAMILY PROTEIN"/>
    <property type="match status" value="1"/>
</dbReference>
<dbReference type="SMART" id="SM00733">
    <property type="entry name" value="Mterf"/>
    <property type="match status" value="6"/>
</dbReference>
<proteinExistence type="inferred from homology"/>
<dbReference type="InterPro" id="IPR003690">
    <property type="entry name" value="MTERF"/>
</dbReference>
<accession>A0A445DIF9</accession>
<protein>
    <recommendedName>
        <fullName evidence="6">mTERF protein</fullName>
    </recommendedName>
</protein>
<dbReference type="AlphaFoldDB" id="A0A445DIF9"/>
<dbReference type="Proteomes" id="UP000289738">
    <property type="component" value="Chromosome A04"/>
</dbReference>
<dbReference type="Gene3D" id="1.25.70.10">
    <property type="entry name" value="Transcription termination factor 3, mitochondrial"/>
    <property type="match status" value="2"/>
</dbReference>
<evidence type="ECO:0000256" key="1">
    <source>
        <dbReference type="ARBA" id="ARBA00007692"/>
    </source>
</evidence>
<keyword evidence="3" id="KW-0809">Transit peptide</keyword>
<dbReference type="EMBL" id="SDMP01000004">
    <property type="protein sequence ID" value="RYR62981.1"/>
    <property type="molecule type" value="Genomic_DNA"/>
</dbReference>
<sequence length="374" mass="42966">MFNSHRYKPLIYLNLKVLFRRTQPHMFCTSQSHSLTVSYLINNLGFTPQSALNASKRHRFKTPHKADLIIAFFKTHGFSHSQIAAIVAKLPKILSANPERILPKFQFLASKGASTDDIVLLATRNPRFLHSSLKNNIIPTYGMMKTFFESDQKTLRCIASFPALFMEHRLVKNVKLLADAGVSNSAIHHLCRTRVSVLYSSDLRKLVDEVKELGFDPSSVKFAIALLAKKTIRKSLWDAKVDILKSWGWSKETTSQAFWRNPLCMLSSKDKINEVMKLWVNQLGWDPLALAKIPWLFGYNLERRIIPRAFVLQYLLSRGLRNKNDNLSTPFYVSEELFFNKFVECFTEESCVIASNKHHYKVNQLGAEACEYVM</sequence>
<reference evidence="4 5" key="1">
    <citation type="submission" date="2019-01" db="EMBL/GenBank/DDBJ databases">
        <title>Sequencing of cultivated peanut Arachis hypogaea provides insights into genome evolution and oil improvement.</title>
        <authorList>
            <person name="Chen X."/>
        </authorList>
    </citation>
    <scope>NUCLEOTIDE SEQUENCE [LARGE SCALE GENOMIC DNA]</scope>
    <source>
        <strain evidence="5">cv. Fuhuasheng</strain>
        <tissue evidence="4">Leaves</tissue>
    </source>
</reference>
<name>A0A445DIF9_ARAHY</name>
<dbReference type="InterPro" id="IPR038538">
    <property type="entry name" value="MTERF_sf"/>
</dbReference>
<evidence type="ECO:0008006" key="6">
    <source>
        <dbReference type="Google" id="ProtNLM"/>
    </source>
</evidence>
<evidence type="ECO:0000313" key="4">
    <source>
        <dbReference type="EMBL" id="RYR62981.1"/>
    </source>
</evidence>
<evidence type="ECO:0000313" key="5">
    <source>
        <dbReference type="Proteomes" id="UP000289738"/>
    </source>
</evidence>
<comment type="caution">
    <text evidence="4">The sequence shown here is derived from an EMBL/GenBank/DDBJ whole genome shotgun (WGS) entry which is preliminary data.</text>
</comment>
<evidence type="ECO:0000256" key="3">
    <source>
        <dbReference type="ARBA" id="ARBA00022946"/>
    </source>
</evidence>